<evidence type="ECO:0000259" key="2">
    <source>
        <dbReference type="Pfam" id="PF01035"/>
    </source>
</evidence>
<keyword evidence="4" id="KW-1185">Reference proteome</keyword>
<keyword evidence="3" id="KW-0489">Methyltransferase</keyword>
<dbReference type="Pfam" id="PF01035">
    <property type="entry name" value="DNA_binding_1"/>
    <property type="match status" value="1"/>
</dbReference>
<dbReference type="SUPFAM" id="SSF46767">
    <property type="entry name" value="Methylated DNA-protein cysteine methyltransferase, C-terminal domain"/>
    <property type="match status" value="1"/>
</dbReference>
<dbReference type="OrthoDB" id="9132167at2"/>
<evidence type="ECO:0000256" key="1">
    <source>
        <dbReference type="ARBA" id="ARBA00022763"/>
    </source>
</evidence>
<gene>
    <name evidence="3" type="ORF">F0U83_09845</name>
</gene>
<keyword evidence="1" id="KW-0227">DNA damage</keyword>
<dbReference type="CDD" id="cd06445">
    <property type="entry name" value="ATase"/>
    <property type="match status" value="1"/>
</dbReference>
<evidence type="ECO:0000313" key="3">
    <source>
        <dbReference type="EMBL" id="QEQ97002.1"/>
    </source>
</evidence>
<name>A0A5P1RCJ4_9GAMM</name>
<dbReference type="InterPro" id="IPR036388">
    <property type="entry name" value="WH-like_DNA-bd_sf"/>
</dbReference>
<dbReference type="Gene3D" id="1.10.10.10">
    <property type="entry name" value="Winged helix-like DNA-binding domain superfamily/Winged helix DNA-binding domain"/>
    <property type="match status" value="1"/>
</dbReference>
<dbReference type="AlphaFoldDB" id="A0A5P1RCJ4"/>
<dbReference type="PANTHER" id="PTHR42942">
    <property type="entry name" value="6-O-METHYLGUANINE DNA METHYLTRANSFERASE"/>
    <property type="match status" value="1"/>
</dbReference>
<dbReference type="GO" id="GO:0003908">
    <property type="term" value="F:methylated-DNA-[protein]-cysteine S-methyltransferase activity"/>
    <property type="evidence" value="ECO:0007669"/>
    <property type="project" value="UniProtKB-EC"/>
</dbReference>
<dbReference type="InterPro" id="IPR014048">
    <property type="entry name" value="MethylDNA_cys_MeTrfase_DNA-bd"/>
</dbReference>
<protein>
    <submittedName>
        <fullName evidence="3">Methylated-DNA--[protein]-cysteine S-methyltransferase</fullName>
        <ecNumber evidence="3">2.1.1.63</ecNumber>
    </submittedName>
</protein>
<dbReference type="InterPro" id="IPR036217">
    <property type="entry name" value="MethylDNA_cys_MeTrfase_DNAb"/>
</dbReference>
<proteinExistence type="predicted"/>
<organism evidence="3 4">
    <name type="scientific">Neptunomonas concharum</name>
    <dbReference type="NCBI Taxonomy" id="1031538"/>
    <lineage>
        <taxon>Bacteria</taxon>
        <taxon>Pseudomonadati</taxon>
        <taxon>Pseudomonadota</taxon>
        <taxon>Gammaproteobacteria</taxon>
        <taxon>Oceanospirillales</taxon>
        <taxon>Oceanospirillaceae</taxon>
        <taxon>Neptunomonas</taxon>
    </lineage>
</organism>
<dbReference type="GO" id="GO:0006281">
    <property type="term" value="P:DNA repair"/>
    <property type="evidence" value="ECO:0007669"/>
    <property type="project" value="InterPro"/>
</dbReference>
<reference evidence="3 4" key="1">
    <citation type="journal article" date="2019" name="Biochem. Eng. J.">
        <title>Metabolic engineering of the marine bacteria Neptunomonas concharum for the production of acetoin and meso-2,3-butanediol from acetate.</title>
        <authorList>
            <person name="Li W."/>
            <person name="Pu N."/>
            <person name="Liu C.-X."/>
            <person name="Yuan Q.-P."/>
            <person name="Li Z.-J."/>
        </authorList>
    </citation>
    <scope>NUCLEOTIDE SEQUENCE [LARGE SCALE GENOMIC DNA]</scope>
    <source>
        <strain evidence="3 4">JCM17730</strain>
    </source>
</reference>
<dbReference type="GO" id="GO:0032259">
    <property type="term" value="P:methylation"/>
    <property type="evidence" value="ECO:0007669"/>
    <property type="project" value="UniProtKB-KW"/>
</dbReference>
<evidence type="ECO:0000313" key="4">
    <source>
        <dbReference type="Proteomes" id="UP000324760"/>
    </source>
</evidence>
<dbReference type="EC" id="2.1.1.63" evidence="3"/>
<accession>A0A5P1RCJ4</accession>
<dbReference type="KEGG" id="ncu:F0U83_09845"/>
<sequence length="102" mass="11182">MQPDYNIAIWTAVGHIPVGKVATYGQIARLAGFPNSARAVGRALAILPSDTRIPWHRVINAKGQISFPIASEKFKEQALRLTSEGILIKQGKISLTLFGWEL</sequence>
<keyword evidence="3" id="KW-0808">Transferase</keyword>
<dbReference type="EMBL" id="CP043869">
    <property type="protein sequence ID" value="QEQ97002.1"/>
    <property type="molecule type" value="Genomic_DNA"/>
</dbReference>
<dbReference type="Proteomes" id="UP000324760">
    <property type="component" value="Chromosome"/>
</dbReference>
<dbReference type="InterPro" id="IPR052520">
    <property type="entry name" value="ATL_DNA_repair"/>
</dbReference>
<dbReference type="NCBIfam" id="TIGR00589">
    <property type="entry name" value="ogt"/>
    <property type="match status" value="1"/>
</dbReference>
<dbReference type="PANTHER" id="PTHR42942:SF1">
    <property type="entry name" value="ALKYLTRANSFERASE-LIKE PROTEIN 1"/>
    <property type="match status" value="1"/>
</dbReference>
<dbReference type="RefSeq" id="WP_138987689.1">
    <property type="nucleotide sequence ID" value="NZ_CP043869.1"/>
</dbReference>
<feature type="domain" description="Methylated-DNA-[protein]-cysteine S-methyltransferase DNA binding" evidence="2">
    <location>
        <begin position="6"/>
        <end position="85"/>
    </location>
</feature>